<evidence type="ECO:0000313" key="4">
    <source>
        <dbReference type="EMBL" id="SPP65015.1"/>
    </source>
</evidence>
<proteinExistence type="predicted"/>
<gene>
    <name evidence="4" type="primary">trpE</name>
    <name evidence="4" type="ORF">NITLEN_20655</name>
</gene>
<dbReference type="PRINTS" id="PR00095">
    <property type="entry name" value="ANTSNTHASEI"/>
</dbReference>
<dbReference type="InterPro" id="IPR005801">
    <property type="entry name" value="ADC_synthase"/>
</dbReference>
<evidence type="ECO:0000256" key="1">
    <source>
        <dbReference type="SAM" id="MobiDB-lite"/>
    </source>
</evidence>
<dbReference type="PANTHER" id="PTHR11236:SF9">
    <property type="entry name" value="ANTHRANILATE SYNTHASE COMPONENT 1"/>
    <property type="match status" value="1"/>
</dbReference>
<dbReference type="GO" id="GO:0004049">
    <property type="term" value="F:anthranilate synthase activity"/>
    <property type="evidence" value="ECO:0007669"/>
    <property type="project" value="UniProtKB-EC"/>
</dbReference>
<evidence type="ECO:0000313" key="5">
    <source>
        <dbReference type="Proteomes" id="UP000248168"/>
    </source>
</evidence>
<dbReference type="InterPro" id="IPR015890">
    <property type="entry name" value="Chorismate_C"/>
</dbReference>
<dbReference type="InParanoid" id="A0A330L7Q2"/>
<keyword evidence="4" id="KW-0456">Lyase</keyword>
<feature type="domain" description="Anthranilate synthase component I N-terminal" evidence="3">
    <location>
        <begin position="41"/>
        <end position="178"/>
    </location>
</feature>
<name>A0A330L7Q2_9BACT</name>
<dbReference type="EMBL" id="OUNR01000012">
    <property type="protein sequence ID" value="SPP65015.1"/>
    <property type="molecule type" value="Genomic_DNA"/>
</dbReference>
<dbReference type="Gene3D" id="3.60.120.10">
    <property type="entry name" value="Anthranilate synthase"/>
    <property type="match status" value="1"/>
</dbReference>
<feature type="region of interest" description="Disordered" evidence="1">
    <location>
        <begin position="319"/>
        <end position="338"/>
    </location>
</feature>
<dbReference type="GO" id="GO:0000162">
    <property type="term" value="P:L-tryptophan biosynthetic process"/>
    <property type="evidence" value="ECO:0007669"/>
    <property type="project" value="TreeGrafter"/>
</dbReference>
<dbReference type="Proteomes" id="UP000248168">
    <property type="component" value="Unassembled WGS sequence"/>
</dbReference>
<dbReference type="Pfam" id="PF00425">
    <property type="entry name" value="Chorismate_bind"/>
    <property type="match status" value="1"/>
</dbReference>
<dbReference type="OrthoDB" id="9803598at2"/>
<evidence type="ECO:0000259" key="2">
    <source>
        <dbReference type="Pfam" id="PF00425"/>
    </source>
</evidence>
<dbReference type="Pfam" id="PF04715">
    <property type="entry name" value="Anth_synt_I_N"/>
    <property type="match status" value="1"/>
</dbReference>
<sequence length="504" mass="56310">MAQLKSVGFSEFMSTTRPSATAFLHGAPQPLCVSQRGWPLSPFERYARVASDRHPSFLFESGKGPATTGRYSFFATDPYQTFSGKHHNWTLRSADGQTQTGQAPFSTLARLMQQSTIARPPGTPPFFGGAVGYLSYDLVRQFESLPNDADDDLHFPDLEFAFYDLVVAFDHSSDEWHLMFCPPLKRFLGEPREKLYREGCDRLAALEAQLSSPHPQAPSAHSFAPVSFRPQQTQDSYMDRVRRCQEYIAAGDLYQANLSHRFSVTSDSFTHQAGLATELQAYARLRRMNPSPFSGLLRMGNTSFISTSPERLVRLEGRSADTRPIAGTRRRGRDASDDHRLREELLSNEKERAEHLMLVDLERNDLGRVCEFGSVLVDELMSIEQYSHVSHLVSHISGQLRTEVTGFDLLQAVFPGGTITGVPKIRCMEIIDELEPVRRGPYTGSMGYLSWSGDLDFNIIIRTLVLHEGQGSLQVGAGIVADSDPAKEYEETMHKAQAFLSALS</sequence>
<dbReference type="InterPro" id="IPR006805">
    <property type="entry name" value="Anth_synth_I_N"/>
</dbReference>
<dbReference type="SUPFAM" id="SSF56322">
    <property type="entry name" value="ADC synthase"/>
    <property type="match status" value="1"/>
</dbReference>
<keyword evidence="5" id="KW-1185">Reference proteome</keyword>
<accession>A0A330L7Q2</accession>
<organism evidence="4 5">
    <name type="scientific">Nitrospira lenta</name>
    <dbReference type="NCBI Taxonomy" id="1436998"/>
    <lineage>
        <taxon>Bacteria</taxon>
        <taxon>Pseudomonadati</taxon>
        <taxon>Nitrospirota</taxon>
        <taxon>Nitrospiria</taxon>
        <taxon>Nitrospirales</taxon>
        <taxon>Nitrospiraceae</taxon>
        <taxon>Nitrospira</taxon>
    </lineage>
</organism>
<dbReference type="AlphaFoldDB" id="A0A330L7Q2"/>
<reference evidence="5" key="1">
    <citation type="submission" date="2018-04" db="EMBL/GenBank/DDBJ databases">
        <authorList>
            <person name="Lucker S."/>
            <person name="Sakoula D."/>
        </authorList>
    </citation>
    <scope>NUCLEOTIDE SEQUENCE [LARGE SCALE GENOMIC DNA]</scope>
</reference>
<evidence type="ECO:0000259" key="3">
    <source>
        <dbReference type="Pfam" id="PF04715"/>
    </source>
</evidence>
<dbReference type="EC" id="4.1.3.27" evidence="4"/>
<protein>
    <submittedName>
        <fullName evidence="4">Anthranilate synthase component 1</fullName>
        <ecNumber evidence="4">4.1.3.27</ecNumber>
    </submittedName>
</protein>
<feature type="domain" description="Chorismate-utilising enzyme C-terminal" evidence="2">
    <location>
        <begin position="234"/>
        <end position="495"/>
    </location>
</feature>
<dbReference type="FunCoup" id="A0A330L7Q2">
    <property type="interactions" value="179"/>
</dbReference>
<dbReference type="PANTHER" id="PTHR11236">
    <property type="entry name" value="AMINOBENZOATE/ANTHRANILATE SYNTHASE"/>
    <property type="match status" value="1"/>
</dbReference>
<dbReference type="InterPro" id="IPR019999">
    <property type="entry name" value="Anth_synth_I-like"/>
</dbReference>